<evidence type="ECO:0000313" key="1">
    <source>
        <dbReference type="EMBL" id="MCQ5341569.1"/>
    </source>
</evidence>
<keyword evidence="2" id="KW-1185">Reference proteome</keyword>
<comment type="caution">
    <text evidence="1">The sequence shown here is derived from an EMBL/GenBank/DDBJ whole genome shotgun (WGS) entry which is preliminary data.</text>
</comment>
<dbReference type="RefSeq" id="WP_062412827.1">
    <property type="nucleotide sequence ID" value="NZ_JAJCIO010000001.1"/>
</dbReference>
<evidence type="ECO:0000313" key="2">
    <source>
        <dbReference type="Proteomes" id="UP001206692"/>
    </source>
</evidence>
<reference evidence="1 2" key="1">
    <citation type="submission" date="2022-06" db="EMBL/GenBank/DDBJ databases">
        <title>Isolation of gut microbiota from human fecal samples.</title>
        <authorList>
            <person name="Pamer E.G."/>
            <person name="Barat B."/>
            <person name="Waligurski E."/>
            <person name="Medina S."/>
            <person name="Paddock L."/>
            <person name="Mostad J."/>
        </authorList>
    </citation>
    <scope>NUCLEOTIDE SEQUENCE [LARGE SCALE GENOMIC DNA]</scope>
    <source>
        <strain evidence="1 2">DFI.1.1</strain>
    </source>
</reference>
<sequence length="318" mass="35088">MKITQILYTNSFSGLSCRGEERFLPYGEAICLAGRAIPTARLWQKVKDNPVVTFPDQTGDMAGQCRLTQESFTPRKAEYTLHRIDNGEAKRIAVITMEQFTRPTAIKGHKVRGRIAVTDTAVPSDTAEVLKLAGALDTAGQIALGLGLIRLVYNDTPPVADDEAASLRDELIQTKAAFQALQENYDGYVKTLEQSIQEWEARCPQEDLEQGAFPLPDDYTARLEKAADALTVCVAGGNDLWHEKIKTRFPDWTILENKNFDGQKLHGADILIINTNHTGHALVRKACQQAASQGTMVCYTSRYNLNAVAADILYALGE</sequence>
<dbReference type="EMBL" id="JANGEW010000001">
    <property type="protein sequence ID" value="MCQ5341569.1"/>
    <property type="molecule type" value="Genomic_DNA"/>
</dbReference>
<dbReference type="PROSITE" id="PS51257">
    <property type="entry name" value="PROKAR_LIPOPROTEIN"/>
    <property type="match status" value="1"/>
</dbReference>
<organism evidence="1 2">
    <name type="scientific">Megasphaera massiliensis</name>
    <dbReference type="NCBI Taxonomy" id="1232428"/>
    <lineage>
        <taxon>Bacteria</taxon>
        <taxon>Bacillati</taxon>
        <taxon>Bacillota</taxon>
        <taxon>Negativicutes</taxon>
        <taxon>Veillonellales</taxon>
        <taxon>Veillonellaceae</taxon>
        <taxon>Megasphaera</taxon>
    </lineage>
</organism>
<proteinExistence type="predicted"/>
<protein>
    <submittedName>
        <fullName evidence="1">c-Myc-binding protein</fullName>
    </submittedName>
</protein>
<dbReference type="Proteomes" id="UP001206692">
    <property type="component" value="Unassembled WGS sequence"/>
</dbReference>
<accession>A0ABT1SP13</accession>
<gene>
    <name evidence="1" type="ORF">NE675_00760</name>
</gene>
<name>A0ABT1SP13_9FIRM</name>